<dbReference type="AlphaFoldDB" id="F2UNR3"/>
<evidence type="ECO:0000313" key="2">
    <source>
        <dbReference type="EMBL" id="EGD79268.1"/>
    </source>
</evidence>
<evidence type="ECO:0000256" key="1">
    <source>
        <dbReference type="SAM" id="SignalP"/>
    </source>
</evidence>
<dbReference type="GeneID" id="16069581"/>
<protein>
    <recommendedName>
        <fullName evidence="4">Exostosin GT47 domain-containing protein</fullName>
    </recommendedName>
</protein>
<feature type="chain" id="PRO_5003288740" description="Exostosin GT47 domain-containing protein" evidence="1">
    <location>
        <begin position="23"/>
        <end position="301"/>
    </location>
</feature>
<feature type="signal peptide" evidence="1">
    <location>
        <begin position="1"/>
        <end position="22"/>
    </location>
</feature>
<keyword evidence="1" id="KW-0732">Signal</keyword>
<evidence type="ECO:0008006" key="4">
    <source>
        <dbReference type="Google" id="ProtNLM"/>
    </source>
</evidence>
<dbReference type="KEGG" id="sre:PTSG_09686"/>
<organism evidence="3">
    <name type="scientific">Salpingoeca rosetta (strain ATCC 50818 / BSB-021)</name>
    <dbReference type="NCBI Taxonomy" id="946362"/>
    <lineage>
        <taxon>Eukaryota</taxon>
        <taxon>Choanoflagellata</taxon>
        <taxon>Craspedida</taxon>
        <taxon>Salpingoecidae</taxon>
        <taxon>Salpingoeca</taxon>
    </lineage>
</organism>
<name>F2UNR3_SALR5</name>
<evidence type="ECO:0000313" key="3">
    <source>
        <dbReference type="Proteomes" id="UP000007799"/>
    </source>
</evidence>
<dbReference type="OrthoDB" id="1924787at2759"/>
<sequence length="301" mass="33341">MYSARALATVIGGLVASSPATASSTASLPLTQLPPPLCSSSAHQQQQQHTANTTTLGELLHSGCKWISGVAADTGLFLPRHSMQPRHPSSSSMQPQVREFHHCDSLDVSMPRFSMVTFIHSHRSSDAFHPHKQEIPRHLQGYYQVCSLSCHAQPPPQAAQRQRKSSNTELALETKFGLIVEGFGYHSFRCIMAAGAIPVIVVDHYVLVQCEMMSVGVKYFKMRLWMLPRILRSIPDEVVEIMRRRVVFVFEEFFKSLSTQVHTALESARINLFSGDNALQRALSQQLSPLPLPPTTTALVG</sequence>
<keyword evidence="3" id="KW-1185">Reference proteome</keyword>
<dbReference type="RefSeq" id="XP_004989039.1">
    <property type="nucleotide sequence ID" value="XM_004988982.1"/>
</dbReference>
<accession>F2UNR3</accession>
<dbReference type="EMBL" id="GL832985">
    <property type="protein sequence ID" value="EGD79268.1"/>
    <property type="molecule type" value="Genomic_DNA"/>
</dbReference>
<dbReference type="Proteomes" id="UP000007799">
    <property type="component" value="Unassembled WGS sequence"/>
</dbReference>
<proteinExistence type="predicted"/>
<gene>
    <name evidence="2" type="ORF">PTSG_09686</name>
</gene>
<dbReference type="InParanoid" id="F2UNR3"/>
<reference evidence="2" key="1">
    <citation type="submission" date="2009-08" db="EMBL/GenBank/DDBJ databases">
        <title>Annotation of Salpingoeca rosetta.</title>
        <authorList>
            <consortium name="The Broad Institute Genome Sequencing Platform"/>
            <person name="Russ C."/>
            <person name="Cuomo C."/>
            <person name="Burger G."/>
            <person name="Gray M.W."/>
            <person name="Holland P.W.H."/>
            <person name="King N."/>
            <person name="Lang F.B.F."/>
            <person name="Roger A.J."/>
            <person name="Ruiz-Trillo I."/>
            <person name="Young S.K."/>
            <person name="Zeng Q."/>
            <person name="Gargeya S."/>
            <person name="Alvarado L."/>
            <person name="Berlin A."/>
            <person name="Chapman S.B."/>
            <person name="Chen Z."/>
            <person name="Freedman E."/>
            <person name="Gellesch M."/>
            <person name="Goldberg J."/>
            <person name="Griggs A."/>
            <person name="Gujja S."/>
            <person name="Heilman E."/>
            <person name="Heiman D."/>
            <person name="Howarth C."/>
            <person name="Mehta T."/>
            <person name="Neiman D."/>
            <person name="Pearson M."/>
            <person name="Roberts A."/>
            <person name="Saif S."/>
            <person name="Shea T."/>
            <person name="Shenoy N."/>
            <person name="Sisk P."/>
            <person name="Stolte C."/>
            <person name="Sykes S."/>
            <person name="White J."/>
            <person name="Yandava C."/>
            <person name="Haas B."/>
            <person name="Nusbaum C."/>
            <person name="Birren B."/>
        </authorList>
    </citation>
    <scope>NUCLEOTIDE SEQUENCE [LARGE SCALE GENOMIC DNA]</scope>
    <source>
        <strain evidence="2">ATCC 50818</strain>
    </source>
</reference>